<dbReference type="InterPro" id="IPR000270">
    <property type="entry name" value="PB1_dom"/>
</dbReference>
<dbReference type="AlphaFoldDB" id="A0A2S5B0L8"/>
<keyword evidence="3" id="KW-1185">Reference proteome</keyword>
<name>A0A2S5B0L8_9BASI</name>
<dbReference type="Gene3D" id="3.10.20.90">
    <property type="entry name" value="Phosphatidylinositol 3-kinase Catalytic Subunit, Chain A, domain 1"/>
    <property type="match status" value="1"/>
</dbReference>
<dbReference type="STRING" id="741276.A0A2S5B0L8"/>
<accession>A0A2S5B0L8</accession>
<dbReference type="Proteomes" id="UP000237144">
    <property type="component" value="Unassembled WGS sequence"/>
</dbReference>
<proteinExistence type="predicted"/>
<protein>
    <recommendedName>
        <fullName evidence="1">PB1 domain-containing protein</fullName>
    </recommendedName>
</protein>
<dbReference type="SUPFAM" id="SSF54277">
    <property type="entry name" value="CAD &amp; PB1 domains"/>
    <property type="match status" value="1"/>
</dbReference>
<evidence type="ECO:0000259" key="1">
    <source>
        <dbReference type="SMART" id="SM00666"/>
    </source>
</evidence>
<comment type="caution">
    <text evidence="2">The sequence shown here is derived from an EMBL/GenBank/DDBJ whole genome shotgun (WGS) entry which is preliminary data.</text>
</comment>
<sequence length="153" mass="16297">MRTASKAEAGRPALARLGLRLQTVDLAGGEALAPAVTSSPRSMTTLARGELYHSYAAMSAEPAAINKFRVRLKRRGETRAMSLSGEVTLADLLDRVRSKLATSGNLTLQFTDADGGSVLLKDEEDWQCALDVAQEAAVPPAWTGRLDIDVVDG</sequence>
<dbReference type="EMBL" id="PJQD01000122">
    <property type="protein sequence ID" value="POY70328.1"/>
    <property type="molecule type" value="Genomic_DNA"/>
</dbReference>
<dbReference type="OrthoDB" id="9450131at2759"/>
<gene>
    <name evidence="2" type="ORF">BMF94_6608</name>
</gene>
<reference evidence="2 3" key="1">
    <citation type="journal article" date="2018" name="Front. Microbiol.">
        <title>Prospects for Fungal Bioremediation of Acidic Radioactive Waste Sites: Characterization and Genome Sequence of Rhodotorula taiwanensis MD1149.</title>
        <authorList>
            <person name="Tkavc R."/>
            <person name="Matrosova V.Y."/>
            <person name="Grichenko O.E."/>
            <person name="Gostincar C."/>
            <person name="Volpe R.P."/>
            <person name="Klimenkova P."/>
            <person name="Gaidamakova E.K."/>
            <person name="Zhou C.E."/>
            <person name="Stewart B.J."/>
            <person name="Lyman M.G."/>
            <person name="Malfatti S.A."/>
            <person name="Rubinfeld B."/>
            <person name="Courtot M."/>
            <person name="Singh J."/>
            <person name="Dalgard C.L."/>
            <person name="Hamilton T."/>
            <person name="Frey K.G."/>
            <person name="Gunde-Cimerman N."/>
            <person name="Dugan L."/>
            <person name="Daly M.J."/>
        </authorList>
    </citation>
    <scope>NUCLEOTIDE SEQUENCE [LARGE SCALE GENOMIC DNA]</scope>
    <source>
        <strain evidence="2 3">MD1149</strain>
    </source>
</reference>
<evidence type="ECO:0000313" key="3">
    <source>
        <dbReference type="Proteomes" id="UP000237144"/>
    </source>
</evidence>
<organism evidence="2 3">
    <name type="scientific">Rhodotorula taiwanensis</name>
    <dbReference type="NCBI Taxonomy" id="741276"/>
    <lineage>
        <taxon>Eukaryota</taxon>
        <taxon>Fungi</taxon>
        <taxon>Dikarya</taxon>
        <taxon>Basidiomycota</taxon>
        <taxon>Pucciniomycotina</taxon>
        <taxon>Microbotryomycetes</taxon>
        <taxon>Sporidiobolales</taxon>
        <taxon>Sporidiobolaceae</taxon>
        <taxon>Rhodotorula</taxon>
    </lineage>
</organism>
<evidence type="ECO:0000313" key="2">
    <source>
        <dbReference type="EMBL" id="POY70328.1"/>
    </source>
</evidence>
<dbReference type="Pfam" id="PF00564">
    <property type="entry name" value="PB1"/>
    <property type="match status" value="1"/>
</dbReference>
<dbReference type="SMART" id="SM00666">
    <property type="entry name" value="PB1"/>
    <property type="match status" value="1"/>
</dbReference>
<feature type="domain" description="PB1" evidence="1">
    <location>
        <begin position="65"/>
        <end position="153"/>
    </location>
</feature>